<dbReference type="EMBL" id="QLMK01000001">
    <property type="protein sequence ID" value="RAK34062.1"/>
    <property type="molecule type" value="Genomic_DNA"/>
</dbReference>
<proteinExistence type="predicted"/>
<gene>
    <name evidence="1" type="ORF">C7374_101390</name>
</gene>
<dbReference type="AlphaFoldDB" id="A0A364JZA4"/>
<keyword evidence="2" id="KW-1185">Reference proteome</keyword>
<accession>A0A364JZA4</accession>
<organism evidence="1 2">
    <name type="scientific">Falsochrobactrum ovis</name>
    <dbReference type="NCBI Taxonomy" id="1293442"/>
    <lineage>
        <taxon>Bacteria</taxon>
        <taxon>Pseudomonadati</taxon>
        <taxon>Pseudomonadota</taxon>
        <taxon>Alphaproteobacteria</taxon>
        <taxon>Hyphomicrobiales</taxon>
        <taxon>Brucellaceae</taxon>
        <taxon>Falsochrobactrum</taxon>
    </lineage>
</organism>
<reference evidence="1 2" key="1">
    <citation type="submission" date="2018-06" db="EMBL/GenBank/DDBJ databases">
        <title>Genomic Encyclopedia of Type Strains, Phase IV (KMG-IV): sequencing the most valuable type-strain genomes for metagenomic binning, comparative biology and taxonomic classification.</title>
        <authorList>
            <person name="Goeker M."/>
        </authorList>
    </citation>
    <scope>NUCLEOTIDE SEQUENCE [LARGE SCALE GENOMIC DNA]</scope>
    <source>
        <strain evidence="1 2">DSM 26720</strain>
    </source>
</reference>
<sequence>MKKDVLQYAENMQALAEVLENLFPNAGFALMLFNQDSSGEDQMRFISNCQSQSLKAAMKVAIAQRVIALKTSH</sequence>
<evidence type="ECO:0000313" key="2">
    <source>
        <dbReference type="Proteomes" id="UP000249453"/>
    </source>
</evidence>
<name>A0A364JZA4_9HYPH</name>
<evidence type="ECO:0000313" key="1">
    <source>
        <dbReference type="EMBL" id="RAK34062.1"/>
    </source>
</evidence>
<protein>
    <submittedName>
        <fullName evidence="1">Uncharacterized protein</fullName>
    </submittedName>
</protein>
<dbReference type="Proteomes" id="UP000249453">
    <property type="component" value="Unassembled WGS sequence"/>
</dbReference>
<comment type="caution">
    <text evidence="1">The sequence shown here is derived from an EMBL/GenBank/DDBJ whole genome shotgun (WGS) entry which is preliminary data.</text>
</comment>
<dbReference type="RefSeq" id="WP_111573912.1">
    <property type="nucleotide sequence ID" value="NZ_JBHEEY010000001.1"/>
</dbReference>
<dbReference type="OrthoDB" id="9916341at2"/>